<organism evidence="1 2">
    <name type="scientific">Malus baccata</name>
    <name type="common">Siberian crab apple</name>
    <name type="synonym">Pyrus baccata</name>
    <dbReference type="NCBI Taxonomy" id="106549"/>
    <lineage>
        <taxon>Eukaryota</taxon>
        <taxon>Viridiplantae</taxon>
        <taxon>Streptophyta</taxon>
        <taxon>Embryophyta</taxon>
        <taxon>Tracheophyta</taxon>
        <taxon>Spermatophyta</taxon>
        <taxon>Magnoliopsida</taxon>
        <taxon>eudicotyledons</taxon>
        <taxon>Gunneridae</taxon>
        <taxon>Pentapetalae</taxon>
        <taxon>rosids</taxon>
        <taxon>fabids</taxon>
        <taxon>Rosales</taxon>
        <taxon>Rosaceae</taxon>
        <taxon>Amygdaloideae</taxon>
        <taxon>Maleae</taxon>
        <taxon>Malus</taxon>
    </lineage>
</organism>
<reference evidence="1 2" key="1">
    <citation type="journal article" date="2019" name="G3 (Bethesda)">
        <title>Sequencing of a Wild Apple (Malus baccata) Genome Unravels the Differences Between Cultivated and Wild Apple Species Regarding Disease Resistance and Cold Tolerance.</title>
        <authorList>
            <person name="Chen X."/>
        </authorList>
    </citation>
    <scope>NUCLEOTIDE SEQUENCE [LARGE SCALE GENOMIC DNA]</scope>
    <source>
        <strain evidence="2">cv. Shandingzi</strain>
        <tissue evidence="1">Leaves</tissue>
    </source>
</reference>
<comment type="caution">
    <text evidence="1">The sequence shown here is derived from an EMBL/GenBank/DDBJ whole genome shotgun (WGS) entry which is preliminary data.</text>
</comment>
<proteinExistence type="predicted"/>
<accession>A0A540NJB3</accession>
<dbReference type="EMBL" id="VIEB01000032">
    <property type="protein sequence ID" value="TQE11137.1"/>
    <property type="molecule type" value="Genomic_DNA"/>
</dbReference>
<name>A0A540NJB3_MALBA</name>
<keyword evidence="2" id="KW-1185">Reference proteome</keyword>
<sequence length="187" mass="20329">MAQVVSDWDPPVTNHYDNPNKPNFGISSCILPSRMVRAAPYTHPKRKRKKNSGYRVMLEIVAEPINVRSMVHYEGAGKLKEVKTPSVTASASATANVKPPKATSSYFKVLSDPSSSWPPASGLAFLLPHNTHPPSPRSCLTRISPLSPSPKPSAPLPPLKLTSCVSSWSIRGNFMVAARACEVWRGV</sequence>
<gene>
    <name evidence="1" type="ORF">C1H46_003143</name>
</gene>
<evidence type="ECO:0000313" key="2">
    <source>
        <dbReference type="Proteomes" id="UP000315295"/>
    </source>
</evidence>
<dbReference type="AlphaFoldDB" id="A0A540NJB3"/>
<protein>
    <submittedName>
        <fullName evidence="1">Uncharacterized protein</fullName>
    </submittedName>
</protein>
<dbReference type="Proteomes" id="UP000315295">
    <property type="component" value="Unassembled WGS sequence"/>
</dbReference>
<evidence type="ECO:0000313" key="1">
    <source>
        <dbReference type="EMBL" id="TQE11137.1"/>
    </source>
</evidence>